<accession>A0A164PZR3</accession>
<keyword evidence="2" id="KW-1185">Reference proteome</keyword>
<gene>
    <name evidence="1" type="ORF">APZ42_029007</name>
</gene>
<evidence type="ECO:0000313" key="2">
    <source>
        <dbReference type="Proteomes" id="UP000076858"/>
    </source>
</evidence>
<name>A0A164PZR3_9CRUS</name>
<protein>
    <submittedName>
        <fullName evidence="1">Uncharacterized protein</fullName>
    </submittedName>
</protein>
<reference evidence="1 2" key="1">
    <citation type="submission" date="2016-03" db="EMBL/GenBank/DDBJ databases">
        <title>EvidentialGene: Evidence-directed Construction of Genes on Genomes.</title>
        <authorList>
            <person name="Gilbert D.G."/>
            <person name="Choi J.-H."/>
            <person name="Mockaitis K."/>
            <person name="Colbourne J."/>
            <person name="Pfrender M."/>
        </authorList>
    </citation>
    <scope>NUCLEOTIDE SEQUENCE [LARGE SCALE GENOMIC DNA]</scope>
    <source>
        <strain evidence="1 2">Xinb3</strain>
        <tissue evidence="1">Complete organism</tissue>
    </source>
</reference>
<proteinExistence type="predicted"/>
<dbReference type="AlphaFoldDB" id="A0A164PZR3"/>
<comment type="caution">
    <text evidence="1">The sequence shown here is derived from an EMBL/GenBank/DDBJ whole genome shotgun (WGS) entry which is preliminary data.</text>
</comment>
<evidence type="ECO:0000313" key="1">
    <source>
        <dbReference type="EMBL" id="KZS07298.1"/>
    </source>
</evidence>
<dbReference type="EMBL" id="LRGB01002490">
    <property type="protein sequence ID" value="KZS07298.1"/>
    <property type="molecule type" value="Genomic_DNA"/>
</dbReference>
<organism evidence="1 2">
    <name type="scientific">Daphnia magna</name>
    <dbReference type="NCBI Taxonomy" id="35525"/>
    <lineage>
        <taxon>Eukaryota</taxon>
        <taxon>Metazoa</taxon>
        <taxon>Ecdysozoa</taxon>
        <taxon>Arthropoda</taxon>
        <taxon>Crustacea</taxon>
        <taxon>Branchiopoda</taxon>
        <taxon>Diplostraca</taxon>
        <taxon>Cladocera</taxon>
        <taxon>Anomopoda</taxon>
        <taxon>Daphniidae</taxon>
        <taxon>Daphnia</taxon>
    </lineage>
</organism>
<sequence>MTSGLHTLPHLVQRPLYLDSFLQVPNQGCSTHHRNLSALTLTLPYDVLFV</sequence>
<dbReference type="Proteomes" id="UP000076858">
    <property type="component" value="Unassembled WGS sequence"/>
</dbReference>